<dbReference type="GO" id="GO:0017148">
    <property type="term" value="P:negative regulation of translation"/>
    <property type="evidence" value="ECO:0007669"/>
    <property type="project" value="UniProtKB-KW"/>
</dbReference>
<dbReference type="InterPro" id="IPR016138">
    <property type="entry name" value="Ribosome_inactivat_prot_sub1"/>
</dbReference>
<dbReference type="EMBL" id="OOIL02003368">
    <property type="protein sequence ID" value="VFQ87444.1"/>
    <property type="molecule type" value="Genomic_DNA"/>
</dbReference>
<dbReference type="Proteomes" id="UP000595140">
    <property type="component" value="Unassembled WGS sequence"/>
</dbReference>
<dbReference type="OrthoDB" id="4927890at2759"/>
<dbReference type="InterPro" id="IPR036041">
    <property type="entry name" value="Ribosome-inact_prot_sf"/>
</dbReference>
<sequence length="81" mass="8789">MIGAVDSIASPWHVDDNGIAIISQSKAKSAVVLIQMISEAIRFHTVLDTLAGLDVFYPTFTAKFGLIRTDGPKLGKIYLKI</sequence>
<comment type="similarity">
    <text evidence="1">Belongs to the ribosome-inactivating protein family.</text>
</comment>
<evidence type="ECO:0000256" key="1">
    <source>
        <dbReference type="RuleBase" id="RU004915"/>
    </source>
</evidence>
<proteinExistence type="inferred from homology"/>
<dbReference type="EC" id="3.2.2.22" evidence="1"/>
<dbReference type="GO" id="GO:0006952">
    <property type="term" value="P:defense response"/>
    <property type="evidence" value="ECO:0007669"/>
    <property type="project" value="UniProtKB-KW"/>
</dbReference>
<reference evidence="2 3" key="1">
    <citation type="submission" date="2018-04" db="EMBL/GenBank/DDBJ databases">
        <authorList>
            <person name="Vogel A."/>
        </authorList>
    </citation>
    <scope>NUCLEOTIDE SEQUENCE [LARGE SCALE GENOMIC DNA]</scope>
</reference>
<evidence type="ECO:0000313" key="2">
    <source>
        <dbReference type="EMBL" id="VFQ87444.1"/>
    </source>
</evidence>
<dbReference type="Pfam" id="PF00161">
    <property type="entry name" value="RIP"/>
    <property type="match status" value="1"/>
</dbReference>
<name>A0A484MHA2_9ASTE</name>
<dbReference type="GO" id="GO:0090729">
    <property type="term" value="F:toxin activity"/>
    <property type="evidence" value="ECO:0007669"/>
    <property type="project" value="UniProtKB-KW"/>
</dbReference>
<protein>
    <recommendedName>
        <fullName evidence="1">rRNA N-glycosylase</fullName>
        <ecNumber evidence="1">3.2.2.22</ecNumber>
    </recommendedName>
</protein>
<comment type="catalytic activity">
    <reaction evidence="1">
        <text>Endohydrolysis of the N-glycosidic bond at one specific adenosine on the 28S rRNA.</text>
        <dbReference type="EC" id="3.2.2.22"/>
    </reaction>
</comment>
<dbReference type="AlphaFoldDB" id="A0A484MHA2"/>
<keyword evidence="1" id="KW-0378">Hydrolase</keyword>
<organism evidence="2 3">
    <name type="scientific">Cuscuta campestris</name>
    <dbReference type="NCBI Taxonomy" id="132261"/>
    <lineage>
        <taxon>Eukaryota</taxon>
        <taxon>Viridiplantae</taxon>
        <taxon>Streptophyta</taxon>
        <taxon>Embryophyta</taxon>
        <taxon>Tracheophyta</taxon>
        <taxon>Spermatophyta</taxon>
        <taxon>Magnoliopsida</taxon>
        <taxon>eudicotyledons</taxon>
        <taxon>Gunneridae</taxon>
        <taxon>Pentapetalae</taxon>
        <taxon>asterids</taxon>
        <taxon>lamiids</taxon>
        <taxon>Solanales</taxon>
        <taxon>Convolvulaceae</taxon>
        <taxon>Cuscuteae</taxon>
        <taxon>Cuscuta</taxon>
        <taxon>Cuscuta subgen. Grammica</taxon>
        <taxon>Cuscuta sect. Cleistogrammica</taxon>
    </lineage>
</organism>
<accession>A0A484MHA2</accession>
<dbReference type="Gene3D" id="3.40.420.10">
    <property type="entry name" value="Ricin (A subunit), domain 1"/>
    <property type="match status" value="1"/>
</dbReference>
<dbReference type="SUPFAM" id="SSF56371">
    <property type="entry name" value="Ribosome inactivating proteins (RIP)"/>
    <property type="match status" value="1"/>
</dbReference>
<keyword evidence="1" id="KW-0800">Toxin</keyword>
<gene>
    <name evidence="2" type="ORF">CCAM_LOCUS29220</name>
</gene>
<keyword evidence="1" id="KW-0611">Plant defense</keyword>
<dbReference type="GO" id="GO:0030598">
    <property type="term" value="F:rRNA N-glycosylase activity"/>
    <property type="evidence" value="ECO:0007669"/>
    <property type="project" value="UniProtKB-EC"/>
</dbReference>
<keyword evidence="3" id="KW-1185">Reference proteome</keyword>
<keyword evidence="1" id="KW-0652">Protein synthesis inhibitor</keyword>
<dbReference type="InterPro" id="IPR001574">
    <property type="entry name" value="Ribosome_inactivat_prot"/>
</dbReference>
<evidence type="ECO:0000313" key="3">
    <source>
        <dbReference type="Proteomes" id="UP000595140"/>
    </source>
</evidence>